<keyword evidence="9" id="KW-0732">Signal</keyword>
<dbReference type="FunFam" id="2.40.30.20:FF:000004">
    <property type="entry name" value="Riboflavin synthase, alpha subunit"/>
    <property type="match status" value="1"/>
</dbReference>
<dbReference type="Gene3D" id="2.40.30.20">
    <property type="match status" value="2"/>
</dbReference>
<dbReference type="InterPro" id="IPR023366">
    <property type="entry name" value="ATP_synth_asu-like_sf"/>
</dbReference>
<dbReference type="InterPro" id="IPR001783">
    <property type="entry name" value="Lumazine-bd"/>
</dbReference>
<feature type="domain" description="Lumazine-binding" evidence="10">
    <location>
        <begin position="150"/>
        <end position="252"/>
    </location>
</feature>
<keyword evidence="6" id="KW-0808">Transferase</keyword>
<dbReference type="InterPro" id="IPR017938">
    <property type="entry name" value="Riboflavin_synthase-like_b-brl"/>
</dbReference>
<evidence type="ECO:0000256" key="3">
    <source>
        <dbReference type="ARBA" id="ARBA00012827"/>
    </source>
</evidence>
<feature type="chain" id="PRO_5044822548" description="Riboflavin synthase" evidence="9">
    <location>
        <begin position="19"/>
        <end position="346"/>
    </location>
</feature>
<evidence type="ECO:0000256" key="1">
    <source>
        <dbReference type="ARBA" id="ARBA00002803"/>
    </source>
</evidence>
<dbReference type="FunFam" id="2.40.30.20:FF:000003">
    <property type="entry name" value="Riboflavin synthase, alpha subunit"/>
    <property type="match status" value="1"/>
</dbReference>
<organism evidence="11 12">
    <name type="scientific">Cyclotella atomus</name>
    <dbReference type="NCBI Taxonomy" id="382360"/>
    <lineage>
        <taxon>Eukaryota</taxon>
        <taxon>Sar</taxon>
        <taxon>Stramenopiles</taxon>
        <taxon>Ochrophyta</taxon>
        <taxon>Bacillariophyta</taxon>
        <taxon>Coscinodiscophyceae</taxon>
        <taxon>Thalassiosirophycidae</taxon>
        <taxon>Stephanodiscales</taxon>
        <taxon>Stephanodiscaceae</taxon>
        <taxon>Cyclotella</taxon>
    </lineage>
</organism>
<gene>
    <name evidence="11" type="ORF">ACHAWO_008856</name>
</gene>
<dbReference type="PANTHER" id="PTHR21098:SF0">
    <property type="entry name" value="RIBOFLAVIN SYNTHASE"/>
    <property type="match status" value="1"/>
</dbReference>
<evidence type="ECO:0000259" key="10">
    <source>
        <dbReference type="PROSITE" id="PS51177"/>
    </source>
</evidence>
<name>A0ABD3QWZ4_9STRA</name>
<feature type="domain" description="Lumazine-binding" evidence="10">
    <location>
        <begin position="36"/>
        <end position="149"/>
    </location>
</feature>
<dbReference type="PROSITE" id="PS51177">
    <property type="entry name" value="LUMAZINE_BIND"/>
    <property type="match status" value="2"/>
</dbReference>
<comment type="caution">
    <text evidence="11">The sequence shown here is derived from an EMBL/GenBank/DDBJ whole genome shotgun (WGS) entry which is preliminary data.</text>
</comment>
<dbReference type="EC" id="2.5.1.9" evidence="3"/>
<dbReference type="Pfam" id="PF00677">
    <property type="entry name" value="Lum_binding"/>
    <property type="match status" value="2"/>
</dbReference>
<dbReference type="GO" id="GO:0009231">
    <property type="term" value="P:riboflavin biosynthetic process"/>
    <property type="evidence" value="ECO:0007669"/>
    <property type="project" value="UniProtKB-KW"/>
</dbReference>
<dbReference type="PANTHER" id="PTHR21098">
    <property type="entry name" value="RIBOFLAVIN SYNTHASE ALPHA CHAIN"/>
    <property type="match status" value="1"/>
</dbReference>
<dbReference type="GO" id="GO:0004746">
    <property type="term" value="F:riboflavin synthase activity"/>
    <property type="evidence" value="ECO:0007669"/>
    <property type="project" value="UniProtKB-EC"/>
</dbReference>
<evidence type="ECO:0000313" key="12">
    <source>
        <dbReference type="Proteomes" id="UP001530400"/>
    </source>
</evidence>
<dbReference type="InterPro" id="IPR026017">
    <property type="entry name" value="Lumazine-bd_dom"/>
</dbReference>
<protein>
    <recommendedName>
        <fullName evidence="4">Riboflavin synthase</fullName>
        <ecNumber evidence="3">2.5.1.9</ecNumber>
    </recommendedName>
</protein>
<evidence type="ECO:0000256" key="7">
    <source>
        <dbReference type="ARBA" id="ARBA00022737"/>
    </source>
</evidence>
<accession>A0ABD3QWZ4</accession>
<proteinExistence type="predicted"/>
<dbReference type="EMBL" id="JALLPJ020000066">
    <property type="protein sequence ID" value="KAL3803606.1"/>
    <property type="molecule type" value="Genomic_DNA"/>
</dbReference>
<dbReference type="SUPFAM" id="SSF63380">
    <property type="entry name" value="Riboflavin synthase domain-like"/>
    <property type="match status" value="2"/>
</dbReference>
<keyword evidence="5" id="KW-0686">Riboflavin biosynthesis</keyword>
<evidence type="ECO:0000256" key="8">
    <source>
        <dbReference type="SAM" id="MobiDB-lite"/>
    </source>
</evidence>
<evidence type="ECO:0000256" key="9">
    <source>
        <dbReference type="SAM" id="SignalP"/>
    </source>
</evidence>
<reference evidence="11 12" key="1">
    <citation type="submission" date="2024-10" db="EMBL/GenBank/DDBJ databases">
        <title>Updated reference genomes for cyclostephanoid diatoms.</title>
        <authorList>
            <person name="Roberts W.R."/>
            <person name="Alverson A.J."/>
        </authorList>
    </citation>
    <scope>NUCLEOTIDE SEQUENCE [LARGE SCALE GENOMIC DNA]</scope>
    <source>
        <strain evidence="11 12">AJA010-31</strain>
    </source>
</reference>
<dbReference type="NCBIfam" id="TIGR00187">
    <property type="entry name" value="ribE"/>
    <property type="match status" value="1"/>
</dbReference>
<feature type="region of interest" description="Disordered" evidence="8">
    <location>
        <begin position="297"/>
        <end position="322"/>
    </location>
</feature>
<dbReference type="Proteomes" id="UP001530400">
    <property type="component" value="Unassembled WGS sequence"/>
</dbReference>
<evidence type="ECO:0000313" key="11">
    <source>
        <dbReference type="EMBL" id="KAL3803606.1"/>
    </source>
</evidence>
<comment type="pathway">
    <text evidence="2">Cofactor biosynthesis; riboflavin biosynthesis; riboflavin from 2-hydroxy-3-oxobutyl phosphate and 5-amino-6-(D-ribitylamino)uracil: step 2/2.</text>
</comment>
<dbReference type="NCBIfam" id="NF006767">
    <property type="entry name" value="PRK09289.1"/>
    <property type="match status" value="1"/>
</dbReference>
<comment type="function">
    <text evidence="1">Catalyzes the dismutation of two molecules of 6,7-dimethyl-8-ribityllumazine, resulting in the formation of riboflavin and 5-amino-6-(D-ribitylamino)uracil.</text>
</comment>
<feature type="signal peptide" evidence="9">
    <location>
        <begin position="1"/>
        <end position="18"/>
    </location>
</feature>
<evidence type="ECO:0000256" key="2">
    <source>
        <dbReference type="ARBA" id="ARBA00004887"/>
    </source>
</evidence>
<keyword evidence="7" id="KW-0677">Repeat</keyword>
<dbReference type="AlphaFoldDB" id="A0ABD3QWZ4"/>
<evidence type="ECO:0000256" key="4">
    <source>
        <dbReference type="ARBA" id="ARBA00013950"/>
    </source>
</evidence>
<sequence>MIPHLLVLLPTITAFSPSQPPHHLTPRHHDVTHLQMFTGIIEEMGEVISLETKDDLQLWDGTKGRGTEMVVRGDVVLDGAYLGCSISVNGVCLTATSLDFDSKQFTVGLAPETLRKTNLGNYDPNSNQNKHKVVNLERASEIGGRNSGHFVQGHVDNVGTIIDQWVDDNSLFFKVMFPKEYMRYIVPKGFIAIDGTSLTVCDVHTGDLAEENWFTFMLVEYTQKKIILPFKEVGDTVNIEVDVLSKYSERAWEAFVPKMEALEERVRELEGRLAEVEGRKAGDDVGSVAAGDSNKVKYGDIIPQSPERKNGEVDGDEIDGLVNKDSKTVSSERWVRSEQSFLNKNY</sequence>
<evidence type="ECO:0000256" key="6">
    <source>
        <dbReference type="ARBA" id="ARBA00022679"/>
    </source>
</evidence>
<evidence type="ECO:0000256" key="5">
    <source>
        <dbReference type="ARBA" id="ARBA00022619"/>
    </source>
</evidence>
<dbReference type="CDD" id="cd00402">
    <property type="entry name" value="Riboflavin_synthase_like"/>
    <property type="match status" value="1"/>
</dbReference>
<keyword evidence="12" id="KW-1185">Reference proteome</keyword>